<dbReference type="Proteomes" id="UP000002975">
    <property type="component" value="Unassembled WGS sequence"/>
</dbReference>
<gene>
    <name evidence="5" type="ORF">FSBG_00409</name>
</gene>
<dbReference type="InterPro" id="IPR011010">
    <property type="entry name" value="DNA_brk_join_enz"/>
</dbReference>
<dbReference type="BioCyc" id="FSP469605-HMP:GTSP-412-MONOMER"/>
<dbReference type="InterPro" id="IPR013762">
    <property type="entry name" value="Integrase-like_cat_sf"/>
</dbReference>
<dbReference type="Gene3D" id="1.10.443.10">
    <property type="entry name" value="Intergrase catalytic core"/>
    <property type="match status" value="1"/>
</dbReference>
<evidence type="ECO:0000313" key="5">
    <source>
        <dbReference type="EMBL" id="EFS20912.1"/>
    </source>
</evidence>
<dbReference type="EMBL" id="GG657971">
    <property type="protein sequence ID" value="EFS20912.1"/>
    <property type="molecule type" value="Genomic_DNA"/>
</dbReference>
<sequence>MKNTLVNGRLRERNGVYHVVLYWYDETNKQRTHSFSTKIRTDEKKARKRAEEILLKARVEFLPQKEKEQIVRSNLYVEEYFELMLHKYIVLRELAISSGTTVKGHYKRVYSFFHGKNIALKDLNKTHVEDFLFYLLSVRKLNPSTVNNSYAFFKAICNIGIEEDLISFKIFTGIKYTFKKKKKDYTTLEKNFIRDFLQCLKKEEYALELLLFLFYGCRTGETLGITFSSINFIENTIKIKRSLVWNRENGEYYVNEFLKTNSSRRILPLFEEMKGLFLERKERIEKNKKFFKKAYDNTWNDYICVRDDGKMIKYYALRNFLESFCKKYNFPRLTPHSLRHTFATIMHDEGMDLKDLQMWLGHASIKMTADTYVHSNITKNSNAVSHVRETMIIKNIS</sequence>
<evidence type="ECO:0000256" key="1">
    <source>
        <dbReference type="ARBA" id="ARBA00008857"/>
    </source>
</evidence>
<dbReference type="Pfam" id="PF13102">
    <property type="entry name" value="Phage_int_SAM_5"/>
    <property type="match status" value="1"/>
</dbReference>
<dbReference type="GO" id="GO:0006310">
    <property type="term" value="P:DNA recombination"/>
    <property type="evidence" value="ECO:0007669"/>
    <property type="project" value="UniProtKB-KW"/>
</dbReference>
<accession>E5BFN1</accession>
<evidence type="ECO:0000313" key="6">
    <source>
        <dbReference type="Proteomes" id="UP000002975"/>
    </source>
</evidence>
<dbReference type="RefSeq" id="WP_008800987.1">
    <property type="nucleotide sequence ID" value="NZ_GG657971.1"/>
</dbReference>
<dbReference type="InterPro" id="IPR002104">
    <property type="entry name" value="Integrase_catalytic"/>
</dbReference>
<dbReference type="InterPro" id="IPR050090">
    <property type="entry name" value="Tyrosine_recombinase_XerCD"/>
</dbReference>
<dbReference type="OrthoDB" id="9785687at2"/>
<feature type="domain" description="Tyr recombinase" evidence="4">
    <location>
        <begin position="181"/>
        <end position="385"/>
    </location>
</feature>
<dbReference type="InterPro" id="IPR010998">
    <property type="entry name" value="Integrase_recombinase_N"/>
</dbReference>
<organism evidence="5 6">
    <name type="scientific">Fusobacterium gonidiaformans 3-1-5R</name>
    <dbReference type="NCBI Taxonomy" id="469605"/>
    <lineage>
        <taxon>Bacteria</taxon>
        <taxon>Fusobacteriati</taxon>
        <taxon>Fusobacteriota</taxon>
        <taxon>Fusobacteriia</taxon>
        <taxon>Fusobacteriales</taxon>
        <taxon>Fusobacteriaceae</taxon>
        <taxon>Fusobacterium</taxon>
    </lineage>
</organism>
<evidence type="ECO:0000259" key="4">
    <source>
        <dbReference type="PROSITE" id="PS51898"/>
    </source>
</evidence>
<name>E5BFN1_9FUSO</name>
<keyword evidence="6" id="KW-1185">Reference proteome</keyword>
<comment type="similarity">
    <text evidence="1">Belongs to the 'phage' integrase family.</text>
</comment>
<dbReference type="CDD" id="cd01189">
    <property type="entry name" value="INT_ICEBs1_C_like"/>
    <property type="match status" value="1"/>
</dbReference>
<dbReference type="Pfam" id="PF00589">
    <property type="entry name" value="Phage_integrase"/>
    <property type="match status" value="1"/>
</dbReference>
<reference evidence="5 6" key="1">
    <citation type="submission" date="2009-02" db="EMBL/GenBank/DDBJ databases">
        <title>The Genome Sequence of Fusobacterium sp. 3_1_5R.</title>
        <authorList>
            <consortium name="The Broad Institute Genome Sequencing Platform"/>
            <person name="Ward D."/>
            <person name="Young S.K."/>
            <person name="Kodira C.D."/>
            <person name="Zeng Q."/>
            <person name="Koehrsen M."/>
            <person name="Alvarado L."/>
            <person name="Berlin A."/>
            <person name="Borenstein D."/>
            <person name="Chen Z."/>
            <person name="Engels R."/>
            <person name="Freedman E."/>
            <person name="Gellesch M."/>
            <person name="Goldberg J."/>
            <person name="Griggs A."/>
            <person name="Gujja S."/>
            <person name="Heiman D."/>
            <person name="Hepburn T."/>
            <person name="Howarth C."/>
            <person name="Jen D."/>
            <person name="Larson L."/>
            <person name="Lewis B."/>
            <person name="Mehta T."/>
            <person name="Park D."/>
            <person name="Pearson M."/>
            <person name="Roberts A."/>
            <person name="Saif S."/>
            <person name="Shea T."/>
            <person name="Shenoy N."/>
            <person name="Sisk P."/>
            <person name="Stolte C."/>
            <person name="Sykes S."/>
            <person name="Walk T."/>
            <person name="White J."/>
            <person name="Yandava C."/>
            <person name="Allen-Vercoe E."/>
            <person name="Strauss J."/>
            <person name="Ambrose C."/>
            <person name="Lander E."/>
            <person name="Nusbaum C."/>
            <person name="Galagan J."/>
            <person name="Birren B."/>
        </authorList>
    </citation>
    <scope>NUCLEOTIDE SEQUENCE [LARGE SCALE GENOMIC DNA]</scope>
    <source>
        <strain evidence="5 6">3_1_5R</strain>
    </source>
</reference>
<dbReference type="Gene3D" id="1.10.150.130">
    <property type="match status" value="1"/>
</dbReference>
<evidence type="ECO:0000256" key="3">
    <source>
        <dbReference type="ARBA" id="ARBA00023172"/>
    </source>
</evidence>
<keyword evidence="3" id="KW-0233">DNA recombination</keyword>
<dbReference type="InterPro" id="IPR025269">
    <property type="entry name" value="SAM-like_dom"/>
</dbReference>
<protein>
    <submittedName>
        <fullName evidence="5">Site-specific recombinase, phage integrase family</fullName>
    </submittedName>
</protein>
<dbReference type="GO" id="GO:0003677">
    <property type="term" value="F:DNA binding"/>
    <property type="evidence" value="ECO:0007669"/>
    <property type="project" value="UniProtKB-KW"/>
</dbReference>
<proteinExistence type="inferred from homology"/>
<dbReference type="GO" id="GO:0015074">
    <property type="term" value="P:DNA integration"/>
    <property type="evidence" value="ECO:0007669"/>
    <property type="project" value="InterPro"/>
</dbReference>
<dbReference type="HOGENOM" id="CLU_027562_17_1_0"/>
<evidence type="ECO:0000256" key="2">
    <source>
        <dbReference type="ARBA" id="ARBA00023125"/>
    </source>
</evidence>
<dbReference type="SUPFAM" id="SSF56349">
    <property type="entry name" value="DNA breaking-rejoining enzymes"/>
    <property type="match status" value="1"/>
</dbReference>
<dbReference type="PROSITE" id="PS51898">
    <property type="entry name" value="TYR_RECOMBINASE"/>
    <property type="match status" value="1"/>
</dbReference>
<dbReference type="PANTHER" id="PTHR30349">
    <property type="entry name" value="PHAGE INTEGRASE-RELATED"/>
    <property type="match status" value="1"/>
</dbReference>
<keyword evidence="2" id="KW-0238">DNA-binding</keyword>
<dbReference type="AlphaFoldDB" id="E5BFN1"/>
<dbReference type="PANTHER" id="PTHR30349:SF41">
    <property type="entry name" value="INTEGRASE_RECOMBINASE PROTEIN MJ0367-RELATED"/>
    <property type="match status" value="1"/>
</dbReference>